<dbReference type="InterPro" id="IPR003660">
    <property type="entry name" value="HAMP_dom"/>
</dbReference>
<dbReference type="GO" id="GO:0006935">
    <property type="term" value="P:chemotaxis"/>
    <property type="evidence" value="ECO:0007669"/>
    <property type="project" value="UniProtKB-KW"/>
</dbReference>
<dbReference type="SMART" id="SM00086">
    <property type="entry name" value="PAC"/>
    <property type="match status" value="2"/>
</dbReference>
<evidence type="ECO:0000259" key="7">
    <source>
        <dbReference type="PROSITE" id="PS50113"/>
    </source>
</evidence>
<dbReference type="Pfam" id="PF00015">
    <property type="entry name" value="MCPsignal"/>
    <property type="match status" value="1"/>
</dbReference>
<dbReference type="Gene3D" id="3.30.450.20">
    <property type="entry name" value="PAS domain"/>
    <property type="match status" value="2"/>
</dbReference>
<dbReference type="GO" id="GO:0005886">
    <property type="term" value="C:plasma membrane"/>
    <property type="evidence" value="ECO:0007669"/>
    <property type="project" value="TreeGrafter"/>
</dbReference>
<evidence type="ECO:0000256" key="4">
    <source>
        <dbReference type="PROSITE-ProRule" id="PRU00284"/>
    </source>
</evidence>
<dbReference type="Pfam" id="PF08447">
    <property type="entry name" value="PAS_3"/>
    <property type="match status" value="2"/>
</dbReference>
<accession>A0A5E4YPL5</accession>
<name>A0A5E4YPL5_9BURK</name>
<dbReference type="CDD" id="cd06225">
    <property type="entry name" value="HAMP"/>
    <property type="match status" value="1"/>
</dbReference>
<dbReference type="Pfam" id="PF00672">
    <property type="entry name" value="HAMP"/>
    <property type="match status" value="1"/>
</dbReference>
<dbReference type="SMART" id="SM00283">
    <property type="entry name" value="MA"/>
    <property type="match status" value="1"/>
</dbReference>
<dbReference type="PANTHER" id="PTHR43531:SF11">
    <property type="entry name" value="METHYL-ACCEPTING CHEMOTAXIS PROTEIN 3"/>
    <property type="match status" value="1"/>
</dbReference>
<evidence type="ECO:0000313" key="9">
    <source>
        <dbReference type="EMBL" id="VVE50442.1"/>
    </source>
</evidence>
<evidence type="ECO:0000313" key="10">
    <source>
        <dbReference type="Proteomes" id="UP000406256"/>
    </source>
</evidence>
<dbReference type="RefSeq" id="WP_150671134.1">
    <property type="nucleotide sequence ID" value="NZ_CABPSB010000024.1"/>
</dbReference>
<sequence length="565" mass="61812">MEIATPEFQMEQQELQAVTAALNRVQAVIEFDLQGRILHANENFLQTVGYRLDEIQGQHHRMFCEPEYAASTAYRDFWAKLGRGEFDAGEYKRLGKGGREVWIRASYNPVFDANGVAYKVIKFATDITADRTRQAEFEGKVRAMDIAQAVIEFNLDGTVITANDNFLKTLGYSLDEIRGKHHRMFCEPDYVASNAYRDFWAKLNRGEFDAGRYKRMGQGGREIWIQATYNPILDANGRPYKVVKFATDITQQVELEASVKRRAEEDQRKVALLLDTVNRAAAGDLTGEITVTGADPIDQLADGIRHMMDDLRGVIGKVVHSAGEFSGASRDIADRANTVATGAQALGATVEEMNASIEELTASINSIADNTKGADQLAKSTQQEAETGSRAIARSIEAMELINKSSEDIGEIVKVIGEIAGQTNLLAFNAAIEAARAGEHGLGFSVVADEVRKLAERSSQATKEISKLINESTKRVTQGSDVSRQAGEAFEKIVNGVSRTTQAISEISCAAEEQLVAAREVSLAIQHVAEETEKSAGACETIAQATTGLNQGAEELDRTVSRFKV</sequence>
<dbReference type="Proteomes" id="UP000406256">
    <property type="component" value="Unassembled WGS sequence"/>
</dbReference>
<dbReference type="GO" id="GO:0004888">
    <property type="term" value="F:transmembrane signaling receptor activity"/>
    <property type="evidence" value="ECO:0007669"/>
    <property type="project" value="InterPro"/>
</dbReference>
<dbReference type="CDD" id="cd11386">
    <property type="entry name" value="MCP_signal"/>
    <property type="match status" value="1"/>
</dbReference>
<comment type="subcellular location">
    <subcellularLocation>
        <location evidence="1">Membrane</location>
    </subcellularLocation>
</comment>
<dbReference type="InterPro" id="IPR004090">
    <property type="entry name" value="Chemotax_Me-accpt_rcpt"/>
</dbReference>
<dbReference type="AlphaFoldDB" id="A0A5E4YPL5"/>
<dbReference type="PROSITE" id="PS50112">
    <property type="entry name" value="PAS"/>
    <property type="match status" value="2"/>
</dbReference>
<dbReference type="FunFam" id="1.10.287.950:FF:000001">
    <property type="entry name" value="Methyl-accepting chemotaxis sensory transducer"/>
    <property type="match status" value="1"/>
</dbReference>
<dbReference type="InterPro" id="IPR013655">
    <property type="entry name" value="PAS_fold_3"/>
</dbReference>
<dbReference type="InterPro" id="IPR001610">
    <property type="entry name" value="PAC"/>
</dbReference>
<evidence type="ECO:0000256" key="3">
    <source>
        <dbReference type="ARBA" id="ARBA00029447"/>
    </source>
</evidence>
<evidence type="ECO:0000256" key="1">
    <source>
        <dbReference type="ARBA" id="ARBA00004370"/>
    </source>
</evidence>
<feature type="domain" description="HAMP" evidence="8">
    <location>
        <begin position="267"/>
        <end position="316"/>
    </location>
</feature>
<feature type="domain" description="PAC" evidence="7">
    <location>
        <begin position="209"/>
        <end position="261"/>
    </location>
</feature>
<dbReference type="OrthoDB" id="9765776at2"/>
<evidence type="ECO:0000259" key="8">
    <source>
        <dbReference type="PROSITE" id="PS50885"/>
    </source>
</evidence>
<dbReference type="SMART" id="SM00091">
    <property type="entry name" value="PAS"/>
    <property type="match status" value="2"/>
</dbReference>
<reference evidence="9 10" key="1">
    <citation type="submission" date="2019-08" db="EMBL/GenBank/DDBJ databases">
        <authorList>
            <person name="Peeters C."/>
        </authorList>
    </citation>
    <scope>NUCLEOTIDE SEQUENCE [LARGE SCALE GENOMIC DNA]</scope>
    <source>
        <strain evidence="9 10">LMG 31108</strain>
    </source>
</reference>
<feature type="domain" description="Methyl-accepting transducer" evidence="5">
    <location>
        <begin position="321"/>
        <end position="543"/>
    </location>
</feature>
<dbReference type="PRINTS" id="PR00260">
    <property type="entry name" value="CHEMTRNSDUCR"/>
</dbReference>
<dbReference type="InterPro" id="IPR035965">
    <property type="entry name" value="PAS-like_dom_sf"/>
</dbReference>
<dbReference type="EMBL" id="CABPSB010000024">
    <property type="protein sequence ID" value="VVE50442.1"/>
    <property type="molecule type" value="Genomic_DNA"/>
</dbReference>
<dbReference type="InterPro" id="IPR000014">
    <property type="entry name" value="PAS"/>
</dbReference>
<keyword evidence="10" id="KW-1185">Reference proteome</keyword>
<evidence type="ECO:0000259" key="6">
    <source>
        <dbReference type="PROSITE" id="PS50112"/>
    </source>
</evidence>
<evidence type="ECO:0000256" key="2">
    <source>
        <dbReference type="ARBA" id="ARBA00022500"/>
    </source>
</evidence>
<feature type="domain" description="PAS" evidence="6">
    <location>
        <begin position="11"/>
        <end position="67"/>
    </location>
</feature>
<dbReference type="SUPFAM" id="SSF58104">
    <property type="entry name" value="Methyl-accepting chemotaxis protein (MCP) signaling domain"/>
    <property type="match status" value="1"/>
</dbReference>
<feature type="domain" description="PAS" evidence="6">
    <location>
        <begin position="133"/>
        <end position="180"/>
    </location>
</feature>
<dbReference type="GO" id="GO:0007165">
    <property type="term" value="P:signal transduction"/>
    <property type="evidence" value="ECO:0007669"/>
    <property type="project" value="UniProtKB-KW"/>
</dbReference>
<organism evidence="9 10">
    <name type="scientific">Pandoraea anhela</name>
    <dbReference type="NCBI Taxonomy" id="2508295"/>
    <lineage>
        <taxon>Bacteria</taxon>
        <taxon>Pseudomonadati</taxon>
        <taxon>Pseudomonadota</taxon>
        <taxon>Betaproteobacteria</taxon>
        <taxon>Burkholderiales</taxon>
        <taxon>Burkholderiaceae</taxon>
        <taxon>Pandoraea</taxon>
    </lineage>
</organism>
<dbReference type="InterPro" id="IPR004089">
    <property type="entry name" value="MCPsignal_dom"/>
</dbReference>
<proteinExistence type="inferred from homology"/>
<keyword evidence="4" id="KW-0807">Transducer</keyword>
<dbReference type="InterPro" id="IPR000700">
    <property type="entry name" value="PAS-assoc_C"/>
</dbReference>
<gene>
    <name evidence="9" type="ORF">PAN31108_04666</name>
</gene>
<protein>
    <submittedName>
        <fullName evidence="9">Chemotaxis protein</fullName>
    </submittedName>
</protein>
<dbReference type="Gene3D" id="1.10.287.950">
    <property type="entry name" value="Methyl-accepting chemotaxis protein"/>
    <property type="match status" value="1"/>
</dbReference>
<dbReference type="PROSITE" id="PS50111">
    <property type="entry name" value="CHEMOTAXIS_TRANSDUC_2"/>
    <property type="match status" value="1"/>
</dbReference>
<dbReference type="NCBIfam" id="TIGR00229">
    <property type="entry name" value="sensory_box"/>
    <property type="match status" value="2"/>
</dbReference>
<comment type="similarity">
    <text evidence="3">Belongs to the methyl-accepting chemotaxis (MCP) protein family.</text>
</comment>
<dbReference type="PROSITE" id="PS50113">
    <property type="entry name" value="PAC"/>
    <property type="match status" value="2"/>
</dbReference>
<dbReference type="SMART" id="SM00304">
    <property type="entry name" value="HAMP"/>
    <property type="match status" value="1"/>
</dbReference>
<dbReference type="PROSITE" id="PS50885">
    <property type="entry name" value="HAMP"/>
    <property type="match status" value="1"/>
</dbReference>
<dbReference type="PANTHER" id="PTHR43531">
    <property type="entry name" value="PROTEIN ICFG"/>
    <property type="match status" value="1"/>
</dbReference>
<evidence type="ECO:0000259" key="5">
    <source>
        <dbReference type="PROSITE" id="PS50111"/>
    </source>
</evidence>
<dbReference type="SUPFAM" id="SSF55785">
    <property type="entry name" value="PYP-like sensor domain (PAS domain)"/>
    <property type="match status" value="2"/>
</dbReference>
<dbReference type="InterPro" id="IPR051310">
    <property type="entry name" value="MCP_chemotaxis"/>
</dbReference>
<feature type="domain" description="PAC" evidence="7">
    <location>
        <begin position="87"/>
        <end position="139"/>
    </location>
</feature>
<keyword evidence="2" id="KW-0145">Chemotaxis</keyword>
<dbReference type="CDD" id="cd00130">
    <property type="entry name" value="PAS"/>
    <property type="match status" value="2"/>
</dbReference>